<comment type="caution">
    <text evidence="3">The sequence shown here is derived from an EMBL/GenBank/DDBJ whole genome shotgun (WGS) entry which is preliminary data.</text>
</comment>
<sequence length="303" mass="35222">MEIDKVSEKNAKSFSSSTATSHLCKDCFRTFKDINNYKEHRFQEHSITDYPNIRKCSMCSYATLLKSKFDCHMRCHLNNKVIKCNRCDYSTINIRHMSRHERMHMMPHTKNCSAFSVIKKKYLKKPVENREVKSEKNVNFEAIKNLIAQHLDKQKDSESAESGSCLLTPPTSIQSNSSSPSHHSAAPKYCPISPPPPLAPNLHSVDHNLSQFYQPFALFPFYQKFPIQYDTSHMLPHFHSPDGFCRYTSELEYLRKNVYKLLSYLMPHVVQMFNLDLNSIEKSQQIDMLLDYLLLNKIEIGSN</sequence>
<name>A0A3M7RM72_BRAPC</name>
<protein>
    <recommendedName>
        <fullName evidence="2">C2H2-type domain-containing protein</fullName>
    </recommendedName>
</protein>
<dbReference type="InterPro" id="IPR036236">
    <property type="entry name" value="Znf_C2H2_sf"/>
</dbReference>
<accession>A0A3M7RM72</accession>
<dbReference type="SUPFAM" id="SSF57667">
    <property type="entry name" value="beta-beta-alpha zinc fingers"/>
    <property type="match status" value="1"/>
</dbReference>
<evidence type="ECO:0000313" key="3">
    <source>
        <dbReference type="EMBL" id="RNA24510.1"/>
    </source>
</evidence>
<evidence type="ECO:0000313" key="4">
    <source>
        <dbReference type="Proteomes" id="UP000276133"/>
    </source>
</evidence>
<evidence type="ECO:0000256" key="1">
    <source>
        <dbReference type="SAM" id="MobiDB-lite"/>
    </source>
</evidence>
<dbReference type="STRING" id="10195.A0A3M7RM72"/>
<feature type="domain" description="C2H2-type" evidence="2">
    <location>
        <begin position="24"/>
        <end position="45"/>
    </location>
</feature>
<proteinExistence type="predicted"/>
<dbReference type="OrthoDB" id="427030at2759"/>
<organism evidence="3 4">
    <name type="scientific">Brachionus plicatilis</name>
    <name type="common">Marine rotifer</name>
    <name type="synonym">Brachionus muelleri</name>
    <dbReference type="NCBI Taxonomy" id="10195"/>
    <lineage>
        <taxon>Eukaryota</taxon>
        <taxon>Metazoa</taxon>
        <taxon>Spiralia</taxon>
        <taxon>Gnathifera</taxon>
        <taxon>Rotifera</taxon>
        <taxon>Eurotatoria</taxon>
        <taxon>Monogononta</taxon>
        <taxon>Pseudotrocha</taxon>
        <taxon>Ploima</taxon>
        <taxon>Brachionidae</taxon>
        <taxon>Brachionus</taxon>
    </lineage>
</organism>
<dbReference type="InterPro" id="IPR013087">
    <property type="entry name" value="Znf_C2H2_type"/>
</dbReference>
<feature type="compositionally biased region" description="Low complexity" evidence="1">
    <location>
        <begin position="171"/>
        <end position="187"/>
    </location>
</feature>
<feature type="region of interest" description="Disordered" evidence="1">
    <location>
        <begin position="171"/>
        <end position="190"/>
    </location>
</feature>
<dbReference type="SMART" id="SM00355">
    <property type="entry name" value="ZnF_C2H2"/>
    <property type="match status" value="3"/>
</dbReference>
<reference evidence="3 4" key="1">
    <citation type="journal article" date="2018" name="Sci. Rep.">
        <title>Genomic signatures of local adaptation to the degree of environmental predictability in rotifers.</title>
        <authorList>
            <person name="Franch-Gras L."/>
            <person name="Hahn C."/>
            <person name="Garcia-Roger E.M."/>
            <person name="Carmona M.J."/>
            <person name="Serra M."/>
            <person name="Gomez A."/>
        </authorList>
    </citation>
    <scope>NUCLEOTIDE SEQUENCE [LARGE SCALE GENOMIC DNA]</scope>
    <source>
        <strain evidence="3">HYR1</strain>
    </source>
</reference>
<dbReference type="Proteomes" id="UP000276133">
    <property type="component" value="Unassembled WGS sequence"/>
</dbReference>
<evidence type="ECO:0000259" key="2">
    <source>
        <dbReference type="PROSITE" id="PS00028"/>
    </source>
</evidence>
<dbReference type="AlphaFoldDB" id="A0A3M7RM72"/>
<dbReference type="PROSITE" id="PS00028">
    <property type="entry name" value="ZINC_FINGER_C2H2_1"/>
    <property type="match status" value="1"/>
</dbReference>
<gene>
    <name evidence="3" type="ORF">BpHYR1_006303</name>
</gene>
<dbReference type="Gene3D" id="3.30.160.60">
    <property type="entry name" value="Classic Zinc Finger"/>
    <property type="match status" value="1"/>
</dbReference>
<dbReference type="EMBL" id="REGN01003105">
    <property type="protein sequence ID" value="RNA24510.1"/>
    <property type="molecule type" value="Genomic_DNA"/>
</dbReference>
<keyword evidence="4" id="KW-1185">Reference proteome</keyword>